<evidence type="ECO:0000256" key="1">
    <source>
        <dbReference type="SAM" id="MobiDB-lite"/>
    </source>
</evidence>
<dbReference type="Pfam" id="PF24800">
    <property type="entry name" value="DUF7702"/>
    <property type="match status" value="1"/>
</dbReference>
<feature type="region of interest" description="Disordered" evidence="1">
    <location>
        <begin position="256"/>
        <end position="291"/>
    </location>
</feature>
<dbReference type="OrthoDB" id="2560628at2759"/>
<feature type="transmembrane region" description="Helical" evidence="2">
    <location>
        <begin position="109"/>
        <end position="128"/>
    </location>
</feature>
<gene>
    <name evidence="4" type="ORF">B0J11DRAFT_279230</name>
</gene>
<feature type="transmembrane region" description="Helical" evidence="2">
    <location>
        <begin position="69"/>
        <end position="88"/>
    </location>
</feature>
<keyword evidence="2" id="KW-0472">Membrane</keyword>
<dbReference type="InterPro" id="IPR056119">
    <property type="entry name" value="DUF7702"/>
</dbReference>
<evidence type="ECO:0000256" key="2">
    <source>
        <dbReference type="SAM" id="Phobius"/>
    </source>
</evidence>
<feature type="transmembrane region" description="Helical" evidence="2">
    <location>
        <begin position="148"/>
        <end position="169"/>
    </location>
</feature>
<comment type="caution">
    <text evidence="4">The sequence shown here is derived from an EMBL/GenBank/DDBJ whole genome shotgun (WGS) entry which is preliminary data.</text>
</comment>
<dbReference type="PANTHER" id="PTHR42109:SF2">
    <property type="entry name" value="INTEGRAL MEMBRANE PROTEIN"/>
    <property type="match status" value="1"/>
</dbReference>
<feature type="transmembrane region" description="Helical" evidence="2">
    <location>
        <begin position="37"/>
        <end position="57"/>
    </location>
</feature>
<keyword evidence="2" id="KW-0812">Transmembrane</keyword>
<protein>
    <recommendedName>
        <fullName evidence="3">DUF7702 domain-containing protein</fullName>
    </recommendedName>
</protein>
<evidence type="ECO:0000313" key="5">
    <source>
        <dbReference type="Proteomes" id="UP000700596"/>
    </source>
</evidence>
<reference evidence="4" key="1">
    <citation type="journal article" date="2021" name="Nat. Commun.">
        <title>Genetic determinants of endophytism in the Arabidopsis root mycobiome.</title>
        <authorList>
            <person name="Mesny F."/>
            <person name="Miyauchi S."/>
            <person name="Thiergart T."/>
            <person name="Pickel B."/>
            <person name="Atanasova L."/>
            <person name="Karlsson M."/>
            <person name="Huettel B."/>
            <person name="Barry K.W."/>
            <person name="Haridas S."/>
            <person name="Chen C."/>
            <person name="Bauer D."/>
            <person name="Andreopoulos W."/>
            <person name="Pangilinan J."/>
            <person name="LaButti K."/>
            <person name="Riley R."/>
            <person name="Lipzen A."/>
            <person name="Clum A."/>
            <person name="Drula E."/>
            <person name="Henrissat B."/>
            <person name="Kohler A."/>
            <person name="Grigoriev I.V."/>
            <person name="Martin F.M."/>
            <person name="Hacquard S."/>
        </authorList>
    </citation>
    <scope>NUCLEOTIDE SEQUENCE</scope>
    <source>
        <strain evidence="4">MPI-CAGE-CH-0243</strain>
    </source>
</reference>
<dbReference type="Proteomes" id="UP000700596">
    <property type="component" value="Unassembled WGS sequence"/>
</dbReference>
<dbReference type="EMBL" id="JAGMWT010000005">
    <property type="protein sequence ID" value="KAH7128781.1"/>
    <property type="molecule type" value="Genomic_DNA"/>
</dbReference>
<feature type="compositionally biased region" description="Basic and acidic residues" evidence="1">
    <location>
        <begin position="264"/>
        <end position="281"/>
    </location>
</feature>
<feature type="transmembrane region" description="Helical" evidence="2">
    <location>
        <begin position="6"/>
        <end position="25"/>
    </location>
</feature>
<proteinExistence type="predicted"/>
<sequence length="291" mass="31595">MHSREWVYIVELVLYIPAAVASLLICRKHGFGRSSGWVFTFILCLVRTTGAICQLISYHDSSSSLTKALIIIDSIGLSPLLLATLGMLSRFVDSINAHGKANFFTLKHFRLIQLLITLGLILSIAGGTSGSTEPNGSVKVATTAKVGIALYIVAFVALTVVCFASSLHVSNVPIKEGRVPLAVVVALPFIAVRLVYAILTVTFHDHLFNPVNGDVLVLVVMSVVEEFTVVAIYLLLGFSVDRLSEVERGPLASRAWKNKNSRGGHGERHSGRNVDEEHAQELRLGSGHTRR</sequence>
<dbReference type="AlphaFoldDB" id="A0A9P9E108"/>
<feature type="transmembrane region" description="Helical" evidence="2">
    <location>
        <begin position="181"/>
        <end position="203"/>
    </location>
</feature>
<feature type="transmembrane region" description="Helical" evidence="2">
    <location>
        <begin position="215"/>
        <end position="238"/>
    </location>
</feature>
<evidence type="ECO:0000313" key="4">
    <source>
        <dbReference type="EMBL" id="KAH7128781.1"/>
    </source>
</evidence>
<accession>A0A9P9E108</accession>
<keyword evidence="2" id="KW-1133">Transmembrane helix</keyword>
<dbReference type="PANTHER" id="PTHR42109">
    <property type="entry name" value="UNPLACED GENOMIC SCAFFOLD UM_SCAF_CONTIG_1.265, WHOLE GENOME SHOTGUN SEQUENCE"/>
    <property type="match status" value="1"/>
</dbReference>
<organism evidence="4 5">
    <name type="scientific">Dendryphion nanum</name>
    <dbReference type="NCBI Taxonomy" id="256645"/>
    <lineage>
        <taxon>Eukaryota</taxon>
        <taxon>Fungi</taxon>
        <taxon>Dikarya</taxon>
        <taxon>Ascomycota</taxon>
        <taxon>Pezizomycotina</taxon>
        <taxon>Dothideomycetes</taxon>
        <taxon>Pleosporomycetidae</taxon>
        <taxon>Pleosporales</taxon>
        <taxon>Torulaceae</taxon>
        <taxon>Dendryphion</taxon>
    </lineage>
</organism>
<evidence type="ECO:0000259" key="3">
    <source>
        <dbReference type="Pfam" id="PF24800"/>
    </source>
</evidence>
<feature type="domain" description="DUF7702" evidence="3">
    <location>
        <begin position="2"/>
        <end position="241"/>
    </location>
</feature>
<name>A0A9P9E108_9PLEO</name>
<keyword evidence="5" id="KW-1185">Reference proteome</keyword>